<dbReference type="EMBL" id="MU795302">
    <property type="protein sequence ID" value="KAJ3807479.1"/>
    <property type="molecule type" value="Genomic_DNA"/>
</dbReference>
<gene>
    <name evidence="1" type="ORF">F5876DRAFT_79670</name>
</gene>
<dbReference type="Proteomes" id="UP001163835">
    <property type="component" value="Unassembled WGS sequence"/>
</dbReference>
<sequence length="376" mass="42306">MDWIASLTECSPSFDSFISYGRGYITHLSGFNSFRAVPWSRLTTLTLEHVSETLALFILQRSISLVSCNFAGLGHYPDWIPDEQHAGPQLRDEIFLPKLTVLSIITENDIDRFWGYLIVPNLQELEVHMLPSARQWHQGEDLVQFFRRSGSVFAAGSDTMPATRSTLIQGPLTSTRGPPISRLVLRNCNMRSRLGVCVKLLSDSLRDLSVTDKAMVDDAIMKLLTFPDRPADNTTSLPRQDTDYQNTDLGNEKEFLCPRLEQLTLRRCIAAADGKTSRMVKSRWTLPSPVFSNGCIGVDVDKDGDELARKLRCVHIEFSNPEHAEDYDLLKEMYSTGLGGEVVVKKGVKLTKRKPTVENLPPPNVPVLQPPPLWRH</sequence>
<keyword evidence="2" id="KW-1185">Reference proteome</keyword>
<organism evidence="1 2">
    <name type="scientific">Lentinula aff. lateritia</name>
    <dbReference type="NCBI Taxonomy" id="2804960"/>
    <lineage>
        <taxon>Eukaryota</taxon>
        <taxon>Fungi</taxon>
        <taxon>Dikarya</taxon>
        <taxon>Basidiomycota</taxon>
        <taxon>Agaricomycotina</taxon>
        <taxon>Agaricomycetes</taxon>
        <taxon>Agaricomycetidae</taxon>
        <taxon>Agaricales</taxon>
        <taxon>Marasmiineae</taxon>
        <taxon>Omphalotaceae</taxon>
        <taxon>Lentinula</taxon>
    </lineage>
</organism>
<reference evidence="1" key="1">
    <citation type="submission" date="2022-09" db="EMBL/GenBank/DDBJ databases">
        <title>A Global Phylogenomic Analysis of the Shiitake Genus Lentinula.</title>
        <authorList>
            <consortium name="DOE Joint Genome Institute"/>
            <person name="Sierra-Patev S."/>
            <person name="Min B."/>
            <person name="Naranjo-Ortiz M."/>
            <person name="Looney B."/>
            <person name="Konkel Z."/>
            <person name="Slot J.C."/>
            <person name="Sakamoto Y."/>
            <person name="Steenwyk J.L."/>
            <person name="Rokas A."/>
            <person name="Carro J."/>
            <person name="Camarero S."/>
            <person name="Ferreira P."/>
            <person name="Molpeceres G."/>
            <person name="Ruiz-Duenas F.J."/>
            <person name="Serrano A."/>
            <person name="Henrissat B."/>
            <person name="Drula E."/>
            <person name="Hughes K.W."/>
            <person name="Mata J.L."/>
            <person name="Ishikawa N.K."/>
            <person name="Vargas-Isla R."/>
            <person name="Ushijima S."/>
            <person name="Smith C.A."/>
            <person name="Ahrendt S."/>
            <person name="Andreopoulos W."/>
            <person name="He G."/>
            <person name="Labutti K."/>
            <person name="Lipzen A."/>
            <person name="Ng V."/>
            <person name="Riley R."/>
            <person name="Sandor L."/>
            <person name="Barry K."/>
            <person name="Martinez A.T."/>
            <person name="Xiao Y."/>
            <person name="Gibbons J.G."/>
            <person name="Terashima K."/>
            <person name="Grigoriev I.V."/>
            <person name="Hibbett D.S."/>
        </authorList>
    </citation>
    <scope>NUCLEOTIDE SEQUENCE</scope>
    <source>
        <strain evidence="1">TMI1499</strain>
    </source>
</reference>
<comment type="caution">
    <text evidence="1">The sequence shown here is derived from an EMBL/GenBank/DDBJ whole genome shotgun (WGS) entry which is preliminary data.</text>
</comment>
<proteinExistence type="predicted"/>
<protein>
    <submittedName>
        <fullName evidence="1">Uncharacterized protein</fullName>
    </submittedName>
</protein>
<evidence type="ECO:0000313" key="1">
    <source>
        <dbReference type="EMBL" id="KAJ3807479.1"/>
    </source>
</evidence>
<name>A0ACC1TSI7_9AGAR</name>
<accession>A0ACC1TSI7</accession>
<evidence type="ECO:0000313" key="2">
    <source>
        <dbReference type="Proteomes" id="UP001163835"/>
    </source>
</evidence>